<accession>A0A164I9P5</accession>
<evidence type="ECO:0000256" key="1">
    <source>
        <dbReference type="SAM" id="MobiDB-lite"/>
    </source>
</evidence>
<evidence type="ECO:0000313" key="2">
    <source>
        <dbReference type="EMBL" id="KZM69229.1"/>
    </source>
</evidence>
<proteinExistence type="predicted"/>
<dbReference type="RefSeq" id="WP_067581542.1">
    <property type="nucleotide sequence ID" value="NZ_JABMCZ010000002.1"/>
</dbReference>
<dbReference type="AlphaFoldDB" id="A0A164I9P5"/>
<organism evidence="2 3">
    <name type="scientific">Nocardia terpenica</name>
    <dbReference type="NCBI Taxonomy" id="455432"/>
    <lineage>
        <taxon>Bacteria</taxon>
        <taxon>Bacillati</taxon>
        <taxon>Actinomycetota</taxon>
        <taxon>Actinomycetes</taxon>
        <taxon>Mycobacteriales</taxon>
        <taxon>Nocardiaceae</taxon>
        <taxon>Nocardia</taxon>
    </lineage>
</organism>
<sequence length="133" mass="13161">MSAIARTAIGSTATSAARRRAADSTAASRRRPQSVGVITVRRSQRAGSRRLVRAAPNTTASASVIVGAAGPNAIRSALASRTAETAGCRSGSPTTKLVPSSAGASEGGASQCADSPRAHSLVSVSTSSTAVEP</sequence>
<reference evidence="2 3" key="1">
    <citation type="submission" date="2016-04" db="EMBL/GenBank/DDBJ databases">
        <authorList>
            <person name="Evans L.H."/>
            <person name="Alamgir A."/>
            <person name="Owens N."/>
            <person name="Weber N.D."/>
            <person name="Virtaneva K."/>
            <person name="Barbian K."/>
            <person name="Babar A."/>
            <person name="Rosenke K."/>
        </authorList>
    </citation>
    <scope>NUCLEOTIDE SEQUENCE [LARGE SCALE GENOMIC DNA]</scope>
    <source>
        <strain evidence="2 3">IFM 0406</strain>
    </source>
</reference>
<feature type="region of interest" description="Disordered" evidence="1">
    <location>
        <begin position="1"/>
        <end position="36"/>
    </location>
</feature>
<feature type="region of interest" description="Disordered" evidence="1">
    <location>
        <begin position="84"/>
        <end position="133"/>
    </location>
</feature>
<keyword evidence="3" id="KW-1185">Reference proteome</keyword>
<name>A0A164I9P5_9NOCA</name>
<feature type="compositionally biased region" description="Low complexity" evidence="1">
    <location>
        <begin position="120"/>
        <end position="133"/>
    </location>
</feature>
<feature type="compositionally biased region" description="Low complexity" evidence="1">
    <location>
        <begin position="1"/>
        <end position="16"/>
    </location>
</feature>
<protein>
    <submittedName>
        <fullName evidence="2">Uncharacterized protein</fullName>
    </submittedName>
</protein>
<dbReference type="Proteomes" id="UP000076512">
    <property type="component" value="Unassembled WGS sequence"/>
</dbReference>
<evidence type="ECO:0000313" key="3">
    <source>
        <dbReference type="Proteomes" id="UP000076512"/>
    </source>
</evidence>
<feature type="compositionally biased region" description="Low complexity" evidence="1">
    <location>
        <begin position="100"/>
        <end position="110"/>
    </location>
</feature>
<dbReference type="EMBL" id="LWGR01000021">
    <property type="protein sequence ID" value="KZM69229.1"/>
    <property type="molecule type" value="Genomic_DNA"/>
</dbReference>
<gene>
    <name evidence="2" type="ORF">AWN90_16090</name>
</gene>
<comment type="caution">
    <text evidence="2">The sequence shown here is derived from an EMBL/GenBank/DDBJ whole genome shotgun (WGS) entry which is preliminary data.</text>
</comment>